<protein>
    <submittedName>
        <fullName evidence="2">Uncharacterized protein</fullName>
    </submittedName>
</protein>
<keyword evidence="3" id="KW-1185">Reference proteome</keyword>
<name>A0A1I0PB99_9EURY</name>
<reference evidence="2 3" key="1">
    <citation type="submission" date="2016-10" db="EMBL/GenBank/DDBJ databases">
        <authorList>
            <person name="de Groot N.N."/>
        </authorList>
    </citation>
    <scope>NUCLEOTIDE SEQUENCE [LARGE SCALE GENOMIC DNA]</scope>
    <source>
        <strain evidence="2 3">CGMCC 1.5337</strain>
    </source>
</reference>
<dbReference type="RefSeq" id="WP_089668749.1">
    <property type="nucleotide sequence ID" value="NZ_FOJA01000001.1"/>
</dbReference>
<dbReference type="EMBL" id="FOJA01000001">
    <property type="protein sequence ID" value="SEW11404.1"/>
    <property type="molecule type" value="Genomic_DNA"/>
</dbReference>
<evidence type="ECO:0000313" key="2">
    <source>
        <dbReference type="EMBL" id="SEW11404.1"/>
    </source>
</evidence>
<dbReference type="OrthoDB" id="253436at2157"/>
<dbReference type="PROSITE" id="PS51257">
    <property type="entry name" value="PROKAR_LIPOPROTEIN"/>
    <property type="match status" value="1"/>
</dbReference>
<organism evidence="2 3">
    <name type="scientific">Halobacterium jilantaiense</name>
    <dbReference type="NCBI Taxonomy" id="355548"/>
    <lineage>
        <taxon>Archaea</taxon>
        <taxon>Methanobacteriati</taxon>
        <taxon>Methanobacteriota</taxon>
        <taxon>Stenosarchaea group</taxon>
        <taxon>Halobacteria</taxon>
        <taxon>Halobacteriales</taxon>
        <taxon>Halobacteriaceae</taxon>
        <taxon>Halobacterium</taxon>
    </lineage>
</organism>
<proteinExistence type="predicted"/>
<dbReference type="STRING" id="355548.SAMN04487945_1543"/>
<sequence>MTRRLTALACVLLVATAGCAGITAQDDATTTAPTQTTAETTATATTESVEQLAPGVTTDGVEDARALADAHQSALRDGGFVKHSNATRTNESVIAARNQTFAVENESLWRLTTTGEGVGVALGVTNGTYDTYADGSRVLWQLENDTAGNTSYGVMSITIDGDDQPVPPNQTFEQDTYQSLYERSHVYTLAANADSVEALDGGDGAVELSGSTSELSTRFTRSGDVEFTATVSADGLVQSIELSYPSENATVERSLSFDTDVTDPVEQPEWYETALNETDLNETTA</sequence>
<dbReference type="Proteomes" id="UP000198518">
    <property type="component" value="Unassembled WGS sequence"/>
</dbReference>
<dbReference type="AlphaFoldDB" id="A0A1I0PB99"/>
<feature type="region of interest" description="Disordered" evidence="1">
    <location>
        <begin position="26"/>
        <end position="47"/>
    </location>
</feature>
<evidence type="ECO:0000256" key="1">
    <source>
        <dbReference type="SAM" id="MobiDB-lite"/>
    </source>
</evidence>
<accession>A0A1I0PB99</accession>
<gene>
    <name evidence="2" type="ORF">SAMN04487945_1543</name>
</gene>
<evidence type="ECO:0000313" key="3">
    <source>
        <dbReference type="Proteomes" id="UP000198518"/>
    </source>
</evidence>